<reference evidence="1 2" key="1">
    <citation type="submission" date="2018-05" db="EMBL/GenBank/DDBJ databases">
        <title>Complete Genome Sequence of Methylobacterium sp. 17Sr1-43.</title>
        <authorList>
            <person name="Srinivasan S."/>
        </authorList>
    </citation>
    <scope>NUCLEOTIDE SEQUENCE [LARGE SCALE GENOMIC DNA]</scope>
    <source>
        <strain evidence="1 2">17Sr1-43</strain>
    </source>
</reference>
<organism evidence="1 2">
    <name type="scientific">Methylobacterium radiodurans</name>
    <dbReference type="NCBI Taxonomy" id="2202828"/>
    <lineage>
        <taxon>Bacteria</taxon>
        <taxon>Pseudomonadati</taxon>
        <taxon>Pseudomonadota</taxon>
        <taxon>Alphaproteobacteria</taxon>
        <taxon>Hyphomicrobiales</taxon>
        <taxon>Methylobacteriaceae</taxon>
        <taxon>Methylobacterium</taxon>
    </lineage>
</organism>
<dbReference type="OrthoDB" id="8239381at2"/>
<accession>A0A2U8VV82</accession>
<proteinExistence type="predicted"/>
<gene>
    <name evidence="1" type="ORF">DK427_19910</name>
</gene>
<sequence>MRMFLVTFRRTVTDGRGHDHRVVQRRLPVAAVSETAATWEAKARFCQDLGIPDWRFRADECAVDEMRATAA</sequence>
<dbReference type="KEGG" id="meti:DK427_19910"/>
<evidence type="ECO:0000313" key="2">
    <source>
        <dbReference type="Proteomes" id="UP000246058"/>
    </source>
</evidence>
<protein>
    <submittedName>
        <fullName evidence="1">Uncharacterized protein</fullName>
    </submittedName>
</protein>
<evidence type="ECO:0000313" key="1">
    <source>
        <dbReference type="EMBL" id="AWN37713.1"/>
    </source>
</evidence>
<keyword evidence="2" id="KW-1185">Reference proteome</keyword>
<name>A0A2U8VV82_9HYPH</name>
<dbReference type="AlphaFoldDB" id="A0A2U8VV82"/>
<dbReference type="Proteomes" id="UP000246058">
    <property type="component" value="Chromosome"/>
</dbReference>
<dbReference type="EMBL" id="CP029551">
    <property type="protein sequence ID" value="AWN37713.1"/>
    <property type="molecule type" value="Genomic_DNA"/>
</dbReference>